<accession>A0A133UJW1</accession>
<protein>
    <submittedName>
        <fullName evidence="1">Uncharacterized protein</fullName>
    </submittedName>
</protein>
<dbReference type="EMBL" id="LHXQ01000043">
    <property type="protein sequence ID" value="KXA94517.1"/>
    <property type="molecule type" value="Genomic_DNA"/>
</dbReference>
<dbReference type="Proteomes" id="UP000070155">
    <property type="component" value="Unassembled WGS sequence"/>
</dbReference>
<organism evidence="1 2">
    <name type="scientific">candidate division MSBL1 archaeon SCGC-AAA259I07</name>
    <dbReference type="NCBI Taxonomy" id="1698266"/>
    <lineage>
        <taxon>Archaea</taxon>
        <taxon>Methanobacteriati</taxon>
        <taxon>Methanobacteriota</taxon>
        <taxon>candidate division MSBL1</taxon>
    </lineage>
</organism>
<reference evidence="1 2" key="1">
    <citation type="journal article" date="2016" name="Sci. Rep.">
        <title>Metabolic traits of an uncultured archaeal lineage -MSBL1- from brine pools of the Red Sea.</title>
        <authorList>
            <person name="Mwirichia R."/>
            <person name="Alam I."/>
            <person name="Rashid M."/>
            <person name="Vinu M."/>
            <person name="Ba-Alawi W."/>
            <person name="Anthony Kamau A."/>
            <person name="Kamanda Ngugi D."/>
            <person name="Goker M."/>
            <person name="Klenk H.P."/>
            <person name="Bajic V."/>
            <person name="Stingl U."/>
        </authorList>
    </citation>
    <scope>NUCLEOTIDE SEQUENCE [LARGE SCALE GENOMIC DNA]</scope>
    <source>
        <strain evidence="1">SCGC-AAA259I07</strain>
    </source>
</reference>
<evidence type="ECO:0000313" key="1">
    <source>
        <dbReference type="EMBL" id="KXA94517.1"/>
    </source>
</evidence>
<keyword evidence="2" id="KW-1185">Reference proteome</keyword>
<name>A0A133UJW1_9EURY</name>
<dbReference type="AlphaFoldDB" id="A0A133UJW1"/>
<proteinExistence type="predicted"/>
<gene>
    <name evidence="1" type="ORF">AKJ36_02735</name>
</gene>
<evidence type="ECO:0000313" key="2">
    <source>
        <dbReference type="Proteomes" id="UP000070155"/>
    </source>
</evidence>
<comment type="caution">
    <text evidence="1">The sequence shown here is derived from an EMBL/GenBank/DDBJ whole genome shotgun (WGS) entry which is preliminary data.</text>
</comment>
<sequence>MNRKTIERMRKRVLHLDPRDPFEIFFVLGEYFFNSVLFHDCGNLGVPVGGFVLFLDFIM</sequence>